<accession>A0A2P5DZL0</accession>
<feature type="non-terminal residue" evidence="1">
    <location>
        <position position="101"/>
    </location>
</feature>
<comment type="caution">
    <text evidence="1">The sequence shown here is derived from an EMBL/GenBank/DDBJ whole genome shotgun (WGS) entry which is preliminary data.</text>
</comment>
<protein>
    <submittedName>
        <fullName evidence="1">Uncharacterized protein</fullName>
    </submittedName>
</protein>
<organism evidence="1 2">
    <name type="scientific">Parasponia andersonii</name>
    <name type="common">Sponia andersonii</name>
    <dbReference type="NCBI Taxonomy" id="3476"/>
    <lineage>
        <taxon>Eukaryota</taxon>
        <taxon>Viridiplantae</taxon>
        <taxon>Streptophyta</taxon>
        <taxon>Embryophyta</taxon>
        <taxon>Tracheophyta</taxon>
        <taxon>Spermatophyta</taxon>
        <taxon>Magnoliopsida</taxon>
        <taxon>eudicotyledons</taxon>
        <taxon>Gunneridae</taxon>
        <taxon>Pentapetalae</taxon>
        <taxon>rosids</taxon>
        <taxon>fabids</taxon>
        <taxon>Rosales</taxon>
        <taxon>Cannabaceae</taxon>
        <taxon>Parasponia</taxon>
    </lineage>
</organism>
<dbReference type="Proteomes" id="UP000237105">
    <property type="component" value="Unassembled WGS sequence"/>
</dbReference>
<proteinExistence type="predicted"/>
<dbReference type="EMBL" id="JXTB01000007">
    <property type="protein sequence ID" value="PON78745.1"/>
    <property type="molecule type" value="Genomic_DNA"/>
</dbReference>
<evidence type="ECO:0000313" key="2">
    <source>
        <dbReference type="Proteomes" id="UP000237105"/>
    </source>
</evidence>
<reference evidence="2" key="1">
    <citation type="submission" date="2016-06" db="EMBL/GenBank/DDBJ databases">
        <title>Parallel loss of symbiosis genes in relatives of nitrogen-fixing non-legume Parasponia.</title>
        <authorList>
            <person name="Van Velzen R."/>
            <person name="Holmer R."/>
            <person name="Bu F."/>
            <person name="Rutten L."/>
            <person name="Van Zeijl A."/>
            <person name="Liu W."/>
            <person name="Santuari L."/>
            <person name="Cao Q."/>
            <person name="Sharma T."/>
            <person name="Shen D."/>
            <person name="Roswanjaya Y."/>
            <person name="Wardhani T."/>
            <person name="Kalhor M.S."/>
            <person name="Jansen J."/>
            <person name="Van den Hoogen J."/>
            <person name="Gungor B."/>
            <person name="Hartog M."/>
            <person name="Hontelez J."/>
            <person name="Verver J."/>
            <person name="Yang W.-C."/>
            <person name="Schijlen E."/>
            <person name="Repin R."/>
            <person name="Schilthuizen M."/>
            <person name="Schranz E."/>
            <person name="Heidstra R."/>
            <person name="Miyata K."/>
            <person name="Fedorova E."/>
            <person name="Kohlen W."/>
            <person name="Bisseling T."/>
            <person name="Smit S."/>
            <person name="Geurts R."/>
        </authorList>
    </citation>
    <scope>NUCLEOTIDE SEQUENCE [LARGE SCALE GENOMIC DNA]</scope>
    <source>
        <strain evidence="2">cv. WU1-14</strain>
    </source>
</reference>
<keyword evidence="2" id="KW-1185">Reference proteome</keyword>
<evidence type="ECO:0000313" key="1">
    <source>
        <dbReference type="EMBL" id="PON78745.1"/>
    </source>
</evidence>
<dbReference type="AlphaFoldDB" id="A0A2P5DZL0"/>
<gene>
    <name evidence="1" type="ORF">PanWU01x14_016440</name>
</gene>
<name>A0A2P5DZL0_PARAD</name>
<sequence>MGDPSMSYVIDAICRIGVEYQGLKEQMREVQRIHQMLVVKAVLKSVPLNLWISTMMKLEFMRVYLYHISVITRYRIPKFTLFRRMPLCWSLLHIRRGHGKE</sequence>